<evidence type="ECO:0000313" key="5">
    <source>
        <dbReference type="Proteomes" id="UP000240883"/>
    </source>
</evidence>
<dbReference type="GO" id="GO:0000287">
    <property type="term" value="F:magnesium ion binding"/>
    <property type="evidence" value="ECO:0007669"/>
    <property type="project" value="TreeGrafter"/>
</dbReference>
<keyword evidence="3" id="KW-0472">Membrane</keyword>
<dbReference type="GO" id="GO:0050897">
    <property type="term" value="F:cobalt ion binding"/>
    <property type="evidence" value="ECO:0007669"/>
    <property type="project" value="TreeGrafter"/>
</dbReference>
<keyword evidence="5" id="KW-1185">Reference proteome</keyword>
<evidence type="ECO:0000256" key="2">
    <source>
        <dbReference type="SAM" id="MobiDB-lite"/>
    </source>
</evidence>
<keyword evidence="3" id="KW-1133">Transmembrane helix</keyword>
<evidence type="ECO:0008006" key="6">
    <source>
        <dbReference type="Google" id="ProtNLM"/>
    </source>
</evidence>
<dbReference type="STRING" id="1448308.A0A2T2P6A0"/>
<dbReference type="PANTHER" id="PTHR46494:SF1">
    <property type="entry name" value="CORA FAMILY METAL ION TRANSPORTER (EUROFUNG)"/>
    <property type="match status" value="1"/>
</dbReference>
<feature type="transmembrane region" description="Helical" evidence="3">
    <location>
        <begin position="533"/>
        <end position="555"/>
    </location>
</feature>
<dbReference type="AlphaFoldDB" id="A0A2T2P6A0"/>
<feature type="compositionally biased region" description="Low complexity" evidence="2">
    <location>
        <begin position="130"/>
        <end position="141"/>
    </location>
</feature>
<organism evidence="4 5">
    <name type="scientific">Corynespora cassiicola Philippines</name>
    <dbReference type="NCBI Taxonomy" id="1448308"/>
    <lineage>
        <taxon>Eukaryota</taxon>
        <taxon>Fungi</taxon>
        <taxon>Dikarya</taxon>
        <taxon>Ascomycota</taxon>
        <taxon>Pezizomycotina</taxon>
        <taxon>Dothideomycetes</taxon>
        <taxon>Pleosporomycetidae</taxon>
        <taxon>Pleosporales</taxon>
        <taxon>Corynesporascaceae</taxon>
        <taxon>Corynespora</taxon>
    </lineage>
</organism>
<dbReference type="GO" id="GO:0015087">
    <property type="term" value="F:cobalt ion transmembrane transporter activity"/>
    <property type="evidence" value="ECO:0007669"/>
    <property type="project" value="TreeGrafter"/>
</dbReference>
<protein>
    <recommendedName>
        <fullName evidence="6">ADP-ribosylation factor</fullName>
    </recommendedName>
</protein>
<dbReference type="Proteomes" id="UP000240883">
    <property type="component" value="Unassembled WGS sequence"/>
</dbReference>
<dbReference type="GO" id="GO:0005886">
    <property type="term" value="C:plasma membrane"/>
    <property type="evidence" value="ECO:0007669"/>
    <property type="project" value="UniProtKB-SubCell"/>
</dbReference>
<keyword evidence="3" id="KW-0812">Transmembrane</keyword>
<feature type="compositionally biased region" description="Basic residues" evidence="2">
    <location>
        <begin position="142"/>
        <end position="154"/>
    </location>
</feature>
<comment type="subcellular location">
    <subcellularLocation>
        <location evidence="1">Cell membrane</location>
        <topology evidence="1">Multi-pass membrane protein</topology>
    </subcellularLocation>
</comment>
<proteinExistence type="predicted"/>
<feature type="region of interest" description="Disordered" evidence="2">
    <location>
        <begin position="126"/>
        <end position="166"/>
    </location>
</feature>
<evidence type="ECO:0000256" key="3">
    <source>
        <dbReference type="SAM" id="Phobius"/>
    </source>
</evidence>
<sequence>METPFRPASFAEDLPAYYQDMDDEDITAAFRDFDNERNFDLFDRQNRNPRSTNFCVDFGDDDAWCAFDLGASSYSRLLSTPRPPNLHTRWINIWIPYVQKDTLHALAKHYDFSPRLLGLMCSDPVAPRPKSLSTKKSSATLRSRKSHKSGKSQKSKSSSTDSESSIGMTDLMHSTQLEMVRDLSHYQIVDDVWHWSTVDWGRRFVALGYNSLHNVRTKTVHEHNDDIDKSQDIPHGKRVWNWLLLCEDKTVISISEDPFPYSNGNLSAHELKTLYTTRRNLVSVFRQLTKAPTPLRESSLVMLPVRHRIGNSEEETAHRPTDAPGLLFYYIFEDWFTTYSLITRREHGYAAELDRLRREMLVKANLTHVDQLHHIGCQLSVLKRVYRSYELIIERVLKKQEATLASLKNSRIMSGAESLASSIPINSPLGQIPEADSLLGVSLSSAARVRFERLKDRILLYALSEIQECIDQKESLVMMNFNLIAIKESFSVERLTWVTLLLAKITIVFMPVTLMTGYMSIEFRNTDFSTTEYWIAFGIILAITLIGLFLFSFFSGTLEGKIITRPFSRIMYDFSKNWLLHWRRKSKDY</sequence>
<gene>
    <name evidence="4" type="ORF">BS50DRAFT_176723</name>
</gene>
<feature type="compositionally biased region" description="Low complexity" evidence="2">
    <location>
        <begin position="155"/>
        <end position="165"/>
    </location>
</feature>
<dbReference type="GO" id="GO:0015095">
    <property type="term" value="F:magnesium ion transmembrane transporter activity"/>
    <property type="evidence" value="ECO:0007669"/>
    <property type="project" value="TreeGrafter"/>
</dbReference>
<name>A0A2T2P6A0_CORCC</name>
<dbReference type="EMBL" id="KZ678129">
    <property type="protein sequence ID" value="PSN73026.1"/>
    <property type="molecule type" value="Genomic_DNA"/>
</dbReference>
<evidence type="ECO:0000256" key="1">
    <source>
        <dbReference type="ARBA" id="ARBA00004651"/>
    </source>
</evidence>
<evidence type="ECO:0000313" key="4">
    <source>
        <dbReference type="EMBL" id="PSN73026.1"/>
    </source>
</evidence>
<reference evidence="4 5" key="1">
    <citation type="journal article" date="2018" name="Front. Microbiol.">
        <title>Genome-Wide Analysis of Corynespora cassiicola Leaf Fall Disease Putative Effectors.</title>
        <authorList>
            <person name="Lopez D."/>
            <person name="Ribeiro S."/>
            <person name="Label P."/>
            <person name="Fumanal B."/>
            <person name="Venisse J.S."/>
            <person name="Kohler A."/>
            <person name="de Oliveira R.R."/>
            <person name="Labutti K."/>
            <person name="Lipzen A."/>
            <person name="Lail K."/>
            <person name="Bauer D."/>
            <person name="Ohm R.A."/>
            <person name="Barry K.W."/>
            <person name="Spatafora J."/>
            <person name="Grigoriev I.V."/>
            <person name="Martin F.M."/>
            <person name="Pujade-Renaud V."/>
        </authorList>
    </citation>
    <scope>NUCLEOTIDE SEQUENCE [LARGE SCALE GENOMIC DNA]</scope>
    <source>
        <strain evidence="4 5">Philippines</strain>
    </source>
</reference>
<accession>A0A2T2P6A0</accession>
<dbReference type="OrthoDB" id="5430812at2759"/>
<dbReference type="PANTHER" id="PTHR46494">
    <property type="entry name" value="CORA FAMILY METAL ION TRANSPORTER (EUROFUNG)"/>
    <property type="match status" value="1"/>
</dbReference>
<feature type="transmembrane region" description="Helical" evidence="3">
    <location>
        <begin position="497"/>
        <end position="521"/>
    </location>
</feature>